<name>A0A829G740_LACPA</name>
<protein>
    <submittedName>
        <fullName evidence="1">Metal ion ABC transporter substrate-binding protein</fullName>
    </submittedName>
</protein>
<evidence type="ECO:0000313" key="1">
    <source>
        <dbReference type="EMBL" id="EPC54964.1"/>
    </source>
</evidence>
<dbReference type="AlphaFoldDB" id="A0A829G740"/>
<sequence>QLVKLAEQNNVPVLKVTETLPKGKNYRTWMTSQYQQLEKIQDQATNSAK</sequence>
<comment type="caution">
    <text evidence="1">The sequence shown here is derived from an EMBL/GenBank/DDBJ whole genome shotgun (WGS) entry which is preliminary data.</text>
</comment>
<organism evidence="1 2">
    <name type="scientific">Lacticaseibacillus paracasei subsp. paracasei Lpp123</name>
    <dbReference type="NCBI Taxonomy" id="1256201"/>
    <lineage>
        <taxon>Bacteria</taxon>
        <taxon>Bacillati</taxon>
        <taxon>Bacillota</taxon>
        <taxon>Bacilli</taxon>
        <taxon>Lactobacillales</taxon>
        <taxon>Lactobacillaceae</taxon>
        <taxon>Lacticaseibacillus</taxon>
    </lineage>
</organism>
<reference evidence="1 2" key="1">
    <citation type="journal article" date="2013" name="PLoS ONE">
        <title>Lactobacillus paracasei comparative genomics: towards species pan-genome definition and exploitation of diversity.</title>
        <authorList>
            <person name="Smokvina T."/>
            <person name="Wels M."/>
            <person name="Polka J."/>
            <person name="Chervaux C."/>
            <person name="Brisse S."/>
            <person name="Boekhorst J."/>
            <person name="van Hylckama Vlieg J.E."/>
            <person name="Siezen R.J."/>
        </authorList>
    </citation>
    <scope>NUCLEOTIDE SEQUENCE [LARGE SCALE GENOMIC DNA]</scope>
    <source>
        <strain evidence="1 2">Lpp123</strain>
    </source>
</reference>
<feature type="non-terminal residue" evidence="1">
    <location>
        <position position="1"/>
    </location>
</feature>
<evidence type="ECO:0000313" key="2">
    <source>
        <dbReference type="Proteomes" id="UP000014316"/>
    </source>
</evidence>
<accession>A0A829G740</accession>
<dbReference type="Proteomes" id="UP000014316">
    <property type="component" value="Unassembled WGS sequence"/>
</dbReference>
<dbReference type="EMBL" id="ANJW01000411">
    <property type="protein sequence ID" value="EPC54964.1"/>
    <property type="molecule type" value="Genomic_DNA"/>
</dbReference>
<proteinExistence type="predicted"/>
<gene>
    <name evidence="1" type="ORF">Lpp123_06990</name>
</gene>